<dbReference type="Gene3D" id="3.40.50.12780">
    <property type="entry name" value="N-terminal domain of ligase-like"/>
    <property type="match status" value="1"/>
</dbReference>
<name>A0A7W6DND4_9RHOB</name>
<evidence type="ECO:0000313" key="3">
    <source>
        <dbReference type="Proteomes" id="UP000541426"/>
    </source>
</evidence>
<protein>
    <submittedName>
        <fullName evidence="2">Feruloyl-CoA synthase</fullName>
        <ecNumber evidence="2">6.2.1.34</ecNumber>
    </submittedName>
</protein>
<evidence type="ECO:0000259" key="1">
    <source>
        <dbReference type="Pfam" id="PF00501"/>
    </source>
</evidence>
<dbReference type="GO" id="GO:0050563">
    <property type="term" value="F:trans-feruloyl-CoA synthase activity"/>
    <property type="evidence" value="ECO:0007669"/>
    <property type="project" value="UniProtKB-EC"/>
</dbReference>
<dbReference type="InterPro" id="IPR020845">
    <property type="entry name" value="AMP-binding_CS"/>
</dbReference>
<dbReference type="Pfam" id="PF00501">
    <property type="entry name" value="AMP-binding"/>
    <property type="match status" value="1"/>
</dbReference>
<sequence length="611" mass="65837">MTTSQREVSFWTPHLTVDRRADGTILLAQKDPLAEWPRCLSDRFAHWAETTPDQTWMAQKDGAGGWDRLSYAEGWAQIRSVGQWLSARGLTEDTPVLILSGNSTAHAVMALGAQHVGVPSAALAPAYALSGGDYLKLRDIAAQLSPGVIFADAAEDFAPAIRAVFGDDIPVVSLSGAVEGHETIAFDTLLATPPGPEEKHAAAAVTPDTVAKFLFTSGTTGSPKAVTQTHDMLCSNQQIIQQCFTFMVDTPPVVVDWAPWNHTASGNKVFNMVIYNGGTYYIDDGRPTPKAIGKTIETLRQVSPTWYFNVPLGYQMLLDAFETDHQLRETFFKRLQMLFYAGAGMGQHVWDRITHVANDMVPGGLLLTTGFGSTETGPFATINTTRQQTAGNIGLPAHGVTIKLVPQGDKLEARIKSPSITPGYWGNTELTAEAFDEEGFYCFGDAFKFADPDDPAKGLMFDGRLAENFKLSSGTWVAVGPLRAKLTDAMGGLASDCVIAGEGHTELGALLVPNHSALRKIAGDDSLDGEALLAHPAVQKATQDRLTAAAQTSGGSASRVMRAMYMAVPLDFDKGEVTDKGSINQRAVLRHRADLVDALWAEDPRIIKVHP</sequence>
<dbReference type="InterPro" id="IPR042099">
    <property type="entry name" value="ANL_N_sf"/>
</dbReference>
<dbReference type="Pfam" id="PF23562">
    <property type="entry name" value="AMP-binding_C_3"/>
    <property type="match status" value="1"/>
</dbReference>
<keyword evidence="3" id="KW-1185">Reference proteome</keyword>
<dbReference type="Proteomes" id="UP000541426">
    <property type="component" value="Unassembled WGS sequence"/>
</dbReference>
<gene>
    <name evidence="2" type="ORF">GGQ68_002250</name>
</gene>
<dbReference type="AlphaFoldDB" id="A0A7W6DND4"/>
<dbReference type="PANTHER" id="PTHR24096">
    <property type="entry name" value="LONG-CHAIN-FATTY-ACID--COA LIGASE"/>
    <property type="match status" value="1"/>
</dbReference>
<feature type="domain" description="AMP-dependent synthetase/ligase" evidence="1">
    <location>
        <begin position="44"/>
        <end position="425"/>
    </location>
</feature>
<dbReference type="EC" id="6.2.1.34" evidence="2"/>
<dbReference type="SUPFAM" id="SSF56801">
    <property type="entry name" value="Acetyl-CoA synthetase-like"/>
    <property type="match status" value="1"/>
</dbReference>
<keyword evidence="2" id="KW-0436">Ligase</keyword>
<comment type="caution">
    <text evidence="2">The sequence shown here is derived from an EMBL/GenBank/DDBJ whole genome shotgun (WGS) entry which is preliminary data.</text>
</comment>
<proteinExistence type="predicted"/>
<dbReference type="PANTHER" id="PTHR24096:SF420">
    <property type="entry name" value="LONG-CHAIN-FATTY-ACID--COA LIGASE-RELATED"/>
    <property type="match status" value="1"/>
</dbReference>
<accession>A0A7W6DND4</accession>
<dbReference type="InterPro" id="IPR000873">
    <property type="entry name" value="AMP-dep_synth/lig_dom"/>
</dbReference>
<organism evidence="2 3">
    <name type="scientific">Sagittula marina</name>
    <dbReference type="NCBI Taxonomy" id="943940"/>
    <lineage>
        <taxon>Bacteria</taxon>
        <taxon>Pseudomonadati</taxon>
        <taxon>Pseudomonadota</taxon>
        <taxon>Alphaproteobacteria</taxon>
        <taxon>Rhodobacterales</taxon>
        <taxon>Roseobacteraceae</taxon>
        <taxon>Sagittula</taxon>
    </lineage>
</organism>
<dbReference type="PROSITE" id="PS00455">
    <property type="entry name" value="AMP_BINDING"/>
    <property type="match status" value="1"/>
</dbReference>
<reference evidence="2 3" key="1">
    <citation type="submission" date="2020-08" db="EMBL/GenBank/DDBJ databases">
        <title>Genomic Encyclopedia of Type Strains, Phase IV (KMG-IV): sequencing the most valuable type-strain genomes for metagenomic binning, comparative biology and taxonomic classification.</title>
        <authorList>
            <person name="Goeker M."/>
        </authorList>
    </citation>
    <scope>NUCLEOTIDE SEQUENCE [LARGE SCALE GENOMIC DNA]</scope>
    <source>
        <strain evidence="2 3">DSM 102235</strain>
    </source>
</reference>
<dbReference type="EMBL" id="JACIEJ010000005">
    <property type="protein sequence ID" value="MBB3985912.1"/>
    <property type="molecule type" value="Genomic_DNA"/>
</dbReference>
<dbReference type="RefSeq" id="WP_183965885.1">
    <property type="nucleotide sequence ID" value="NZ_BAABBZ010000007.1"/>
</dbReference>
<evidence type="ECO:0000313" key="2">
    <source>
        <dbReference type="EMBL" id="MBB3985912.1"/>
    </source>
</evidence>